<sequence>MFLLANISWLEEGPFALYRWEALFQDWRIFGQAFLYTILLSLGAILVAFALGIFFGSLSATKSKLLHAISRVYVEFFQNTPLLIQFIVVYYGFPLLSPLLSFSITTIAILCVGLYHGAYISEVVRSGIGAVPRGQFEAAYSQGLTYGQTMRYVILPQAWRIMLPPLTNQVVNLIKNTSTVAIISGADVMFAANSWSSVNLNYIPAFALAGFLYFILCFPLANLARKMEEKNKKAYSR</sequence>
<dbReference type="EMBL" id="AEBR01000025">
    <property type="protein sequence ID" value="EFM83443.1"/>
    <property type="molecule type" value="Genomic_DNA"/>
</dbReference>
<evidence type="ECO:0000313" key="12">
    <source>
        <dbReference type="Proteomes" id="UP000004846"/>
    </source>
</evidence>
<dbReference type="PROSITE" id="PS50928">
    <property type="entry name" value="ABC_TM1"/>
    <property type="match status" value="1"/>
</dbReference>
<dbReference type="InterPro" id="IPR043429">
    <property type="entry name" value="ArtM/GltK/GlnP/TcyL/YhdX-like"/>
</dbReference>
<feature type="transmembrane region" description="Helical" evidence="9">
    <location>
        <begin position="170"/>
        <end position="190"/>
    </location>
</feature>
<dbReference type="PANTHER" id="PTHR30614:SF20">
    <property type="entry name" value="GLUTAMINE TRANSPORT SYSTEM PERMEASE PROTEIN GLNP"/>
    <property type="match status" value="1"/>
</dbReference>
<evidence type="ECO:0000259" key="10">
    <source>
        <dbReference type="PROSITE" id="PS50928"/>
    </source>
</evidence>
<feature type="domain" description="ABC transmembrane type-1" evidence="10">
    <location>
        <begin position="34"/>
        <end position="224"/>
    </location>
</feature>
<accession>A0A125W826</accession>
<gene>
    <name evidence="11" type="ORF">HMPREF9498_00900</name>
</gene>
<keyword evidence="7 9" id="KW-1133">Transmembrane helix</keyword>
<feature type="transmembrane region" description="Helical" evidence="9">
    <location>
        <begin position="72"/>
        <end position="93"/>
    </location>
</feature>
<organism evidence="11 12">
    <name type="scientific">Enterococcus faecalis TX4248</name>
    <dbReference type="NCBI Taxonomy" id="749495"/>
    <lineage>
        <taxon>Bacteria</taxon>
        <taxon>Bacillati</taxon>
        <taxon>Bacillota</taxon>
        <taxon>Bacilli</taxon>
        <taxon>Lactobacillales</taxon>
        <taxon>Enterococcaceae</taxon>
        <taxon>Enterococcus</taxon>
    </lineage>
</organism>
<dbReference type="CDD" id="cd06261">
    <property type="entry name" value="TM_PBP2"/>
    <property type="match status" value="1"/>
</dbReference>
<name>A0A125W826_ENTFL</name>
<protein>
    <submittedName>
        <fullName evidence="11">ABC transporter, permease protein</fullName>
    </submittedName>
</protein>
<keyword evidence="6" id="KW-0029">Amino-acid transport</keyword>
<dbReference type="GO" id="GO:0043190">
    <property type="term" value="C:ATP-binding cassette (ABC) transporter complex"/>
    <property type="evidence" value="ECO:0007669"/>
    <property type="project" value="InterPro"/>
</dbReference>
<dbReference type="InterPro" id="IPR000515">
    <property type="entry name" value="MetI-like"/>
</dbReference>
<evidence type="ECO:0000256" key="7">
    <source>
        <dbReference type="ARBA" id="ARBA00022989"/>
    </source>
</evidence>
<dbReference type="InterPro" id="IPR010065">
    <property type="entry name" value="AA_ABC_transptr_permease_3TM"/>
</dbReference>
<comment type="similarity">
    <text evidence="2">Belongs to the binding-protein-dependent transport system permease family. HisMQ subfamily.</text>
</comment>
<dbReference type="GO" id="GO:0006865">
    <property type="term" value="P:amino acid transport"/>
    <property type="evidence" value="ECO:0007669"/>
    <property type="project" value="UniProtKB-KW"/>
</dbReference>
<dbReference type="Proteomes" id="UP000004846">
    <property type="component" value="Unassembled WGS sequence"/>
</dbReference>
<feature type="transmembrane region" description="Helical" evidence="9">
    <location>
        <begin position="202"/>
        <end position="223"/>
    </location>
</feature>
<dbReference type="PANTHER" id="PTHR30614">
    <property type="entry name" value="MEMBRANE COMPONENT OF AMINO ACID ABC TRANSPORTER"/>
    <property type="match status" value="1"/>
</dbReference>
<dbReference type="RefSeq" id="WP_002363695.1">
    <property type="nucleotide sequence ID" value="NZ_GL454430.1"/>
</dbReference>
<comment type="caution">
    <text evidence="11">The sequence shown here is derived from an EMBL/GenBank/DDBJ whole genome shotgun (WGS) entry which is preliminary data.</text>
</comment>
<dbReference type="Gene3D" id="1.10.3720.10">
    <property type="entry name" value="MetI-like"/>
    <property type="match status" value="1"/>
</dbReference>
<reference evidence="11 12" key="1">
    <citation type="submission" date="2010-07" db="EMBL/GenBank/DDBJ databases">
        <authorList>
            <person name="Sid Ahmed O."/>
        </authorList>
    </citation>
    <scope>NUCLEOTIDE SEQUENCE [LARGE SCALE GENOMIC DNA]</scope>
    <source>
        <strain evidence="11 12">TX4248</strain>
    </source>
</reference>
<dbReference type="AlphaFoldDB" id="A0A125W826"/>
<evidence type="ECO:0000256" key="5">
    <source>
        <dbReference type="ARBA" id="ARBA00022692"/>
    </source>
</evidence>
<dbReference type="SUPFAM" id="SSF161098">
    <property type="entry name" value="MetI-like"/>
    <property type="match status" value="1"/>
</dbReference>
<dbReference type="GO" id="GO:0022857">
    <property type="term" value="F:transmembrane transporter activity"/>
    <property type="evidence" value="ECO:0007669"/>
    <property type="project" value="InterPro"/>
</dbReference>
<evidence type="ECO:0000256" key="6">
    <source>
        <dbReference type="ARBA" id="ARBA00022970"/>
    </source>
</evidence>
<feature type="transmembrane region" description="Helical" evidence="9">
    <location>
        <begin position="99"/>
        <end position="118"/>
    </location>
</feature>
<evidence type="ECO:0000313" key="11">
    <source>
        <dbReference type="EMBL" id="EFM83443.1"/>
    </source>
</evidence>
<dbReference type="Pfam" id="PF00528">
    <property type="entry name" value="BPD_transp_1"/>
    <property type="match status" value="1"/>
</dbReference>
<dbReference type="HOGENOM" id="CLU_019602_1_0_9"/>
<evidence type="ECO:0000256" key="4">
    <source>
        <dbReference type="ARBA" id="ARBA00022475"/>
    </source>
</evidence>
<evidence type="ECO:0000256" key="8">
    <source>
        <dbReference type="ARBA" id="ARBA00023136"/>
    </source>
</evidence>
<keyword evidence="8 9" id="KW-0472">Membrane</keyword>
<dbReference type="InterPro" id="IPR035906">
    <property type="entry name" value="MetI-like_sf"/>
</dbReference>
<evidence type="ECO:0000256" key="2">
    <source>
        <dbReference type="ARBA" id="ARBA00010072"/>
    </source>
</evidence>
<evidence type="ECO:0000256" key="1">
    <source>
        <dbReference type="ARBA" id="ARBA00004651"/>
    </source>
</evidence>
<keyword evidence="4" id="KW-1003">Cell membrane</keyword>
<keyword evidence="5 9" id="KW-0812">Transmembrane</keyword>
<dbReference type="NCBIfam" id="TIGR01726">
    <property type="entry name" value="HEQRo_perm_3TM"/>
    <property type="match status" value="1"/>
</dbReference>
<evidence type="ECO:0000256" key="9">
    <source>
        <dbReference type="RuleBase" id="RU363032"/>
    </source>
</evidence>
<keyword evidence="3 9" id="KW-0813">Transport</keyword>
<feature type="transmembrane region" description="Helical" evidence="9">
    <location>
        <begin position="33"/>
        <end position="60"/>
    </location>
</feature>
<evidence type="ECO:0000256" key="3">
    <source>
        <dbReference type="ARBA" id="ARBA00022448"/>
    </source>
</evidence>
<proteinExistence type="inferred from homology"/>
<comment type="subcellular location">
    <subcellularLocation>
        <location evidence="1 9">Cell membrane</location>
        <topology evidence="1 9">Multi-pass membrane protein</topology>
    </subcellularLocation>
</comment>